<reference evidence="3 4" key="1">
    <citation type="submission" date="2019-06" db="EMBL/GenBank/DDBJ databases">
        <title>New taxonomy in bacterial strain CC-CFT640, isolated from vineyard.</title>
        <authorList>
            <person name="Lin S.-Y."/>
            <person name="Tsai C.-F."/>
            <person name="Young C.-C."/>
        </authorList>
    </citation>
    <scope>NUCLEOTIDE SEQUENCE [LARGE SCALE GENOMIC DNA]</scope>
    <source>
        <strain evidence="3 4">CC-CFT640</strain>
    </source>
</reference>
<keyword evidence="2" id="KW-0456">Lyase</keyword>
<dbReference type="GO" id="GO:0016853">
    <property type="term" value="F:isomerase activity"/>
    <property type="evidence" value="ECO:0007669"/>
    <property type="project" value="UniProtKB-KW"/>
</dbReference>
<evidence type="ECO:0000256" key="2">
    <source>
        <dbReference type="ARBA" id="ARBA00023239"/>
    </source>
</evidence>
<comment type="caution">
    <text evidence="3">The sequence shown here is derived from an EMBL/GenBank/DDBJ whole genome shotgun (WGS) entry which is preliminary data.</text>
</comment>
<dbReference type="Pfam" id="PF00378">
    <property type="entry name" value="ECH_1"/>
    <property type="match status" value="1"/>
</dbReference>
<accession>A0A5C8PKG5</accession>
<dbReference type="OrthoDB" id="7848551at2"/>
<dbReference type="GO" id="GO:0016829">
    <property type="term" value="F:lyase activity"/>
    <property type="evidence" value="ECO:0007669"/>
    <property type="project" value="UniProtKB-KW"/>
</dbReference>
<dbReference type="EMBL" id="VDUZ01000018">
    <property type="protein sequence ID" value="TXL74392.1"/>
    <property type="molecule type" value="Genomic_DNA"/>
</dbReference>
<dbReference type="SUPFAM" id="SSF52096">
    <property type="entry name" value="ClpP/crotonase"/>
    <property type="match status" value="1"/>
</dbReference>
<keyword evidence="3" id="KW-0413">Isomerase</keyword>
<dbReference type="Gene3D" id="3.90.226.10">
    <property type="entry name" value="2-enoyl-CoA Hydratase, Chain A, domain 1"/>
    <property type="match status" value="1"/>
</dbReference>
<dbReference type="PANTHER" id="PTHR11941:SF54">
    <property type="entry name" value="ENOYL-COA HYDRATASE, MITOCHONDRIAL"/>
    <property type="match status" value="1"/>
</dbReference>
<name>A0A5C8PKG5_9HYPH</name>
<dbReference type="RefSeq" id="WP_147848070.1">
    <property type="nucleotide sequence ID" value="NZ_VDUZ01000018.1"/>
</dbReference>
<gene>
    <name evidence="3" type="ORF">FHP25_16600</name>
</gene>
<evidence type="ECO:0000313" key="3">
    <source>
        <dbReference type="EMBL" id="TXL74392.1"/>
    </source>
</evidence>
<evidence type="ECO:0000313" key="4">
    <source>
        <dbReference type="Proteomes" id="UP000321638"/>
    </source>
</evidence>
<organism evidence="3 4">
    <name type="scientific">Vineibacter terrae</name>
    <dbReference type="NCBI Taxonomy" id="2586908"/>
    <lineage>
        <taxon>Bacteria</taxon>
        <taxon>Pseudomonadati</taxon>
        <taxon>Pseudomonadota</taxon>
        <taxon>Alphaproteobacteria</taxon>
        <taxon>Hyphomicrobiales</taxon>
        <taxon>Vineibacter</taxon>
    </lineage>
</organism>
<keyword evidence="4" id="KW-1185">Reference proteome</keyword>
<dbReference type="CDD" id="cd06558">
    <property type="entry name" value="crotonase-like"/>
    <property type="match status" value="1"/>
</dbReference>
<dbReference type="AlphaFoldDB" id="A0A5C8PKG5"/>
<dbReference type="Proteomes" id="UP000321638">
    <property type="component" value="Unassembled WGS sequence"/>
</dbReference>
<dbReference type="GO" id="GO:0006635">
    <property type="term" value="P:fatty acid beta-oxidation"/>
    <property type="evidence" value="ECO:0007669"/>
    <property type="project" value="TreeGrafter"/>
</dbReference>
<evidence type="ECO:0000256" key="1">
    <source>
        <dbReference type="ARBA" id="ARBA00005254"/>
    </source>
</evidence>
<dbReference type="InterPro" id="IPR029045">
    <property type="entry name" value="ClpP/crotonase-like_dom_sf"/>
</dbReference>
<dbReference type="PANTHER" id="PTHR11941">
    <property type="entry name" value="ENOYL-COA HYDRATASE-RELATED"/>
    <property type="match status" value="1"/>
</dbReference>
<dbReference type="Gene3D" id="1.10.12.10">
    <property type="entry name" value="Lyase 2-enoyl-coa Hydratase, Chain A, domain 2"/>
    <property type="match status" value="1"/>
</dbReference>
<protein>
    <submittedName>
        <fullName evidence="3">Enoyl-CoA hydratase/isomerase family protein</fullName>
    </submittedName>
</protein>
<proteinExistence type="inferred from homology"/>
<sequence length="269" mass="29244">MSEPSVRIEKGLEPQGRIAVVRFDRGDNINALSMAAIRALTDAARSFEDDVDTSVVVLTGTARAFSAGFDLKEPAGKARGTLPLGQRRIALRNGPRLARAWYEMDQVTICAIEGHCIGGGVALAVALDFRFCGRSAHFRVPEIELGMNMTWGSVPRMLQLMGPARTKQAVILASDRISAAEAYDWRLVEKVVDDGQAFAAAMAFAERIAAQPPIPVQMTKQTVNRLAGALDDLASQMEMDQFALATASDDHREGVEAFIAKRKPVFRGR</sequence>
<dbReference type="InterPro" id="IPR014748">
    <property type="entry name" value="Enoyl-CoA_hydra_C"/>
</dbReference>
<dbReference type="InterPro" id="IPR001753">
    <property type="entry name" value="Enoyl-CoA_hydra/iso"/>
</dbReference>
<comment type="similarity">
    <text evidence="1">Belongs to the enoyl-CoA hydratase/isomerase family.</text>
</comment>